<keyword evidence="1" id="KW-1133">Transmembrane helix</keyword>
<feature type="transmembrane region" description="Helical" evidence="1">
    <location>
        <begin position="150"/>
        <end position="173"/>
    </location>
</feature>
<dbReference type="OrthoDB" id="4508396at2"/>
<evidence type="ECO:0000313" key="2">
    <source>
        <dbReference type="EMBL" id="CPR07384.1"/>
    </source>
</evidence>
<proteinExistence type="predicted"/>
<protein>
    <recommendedName>
        <fullName evidence="4">DUF5135 domain-containing protein</fullName>
    </recommendedName>
</protein>
<feature type="transmembrane region" description="Helical" evidence="1">
    <location>
        <begin position="280"/>
        <end position="301"/>
    </location>
</feature>
<keyword evidence="1" id="KW-0472">Membrane</keyword>
<evidence type="ECO:0008006" key="4">
    <source>
        <dbReference type="Google" id="ProtNLM"/>
    </source>
</evidence>
<name>A0A0U0W4X6_MYCBE</name>
<feature type="transmembrane region" description="Helical" evidence="1">
    <location>
        <begin position="28"/>
        <end position="45"/>
    </location>
</feature>
<feature type="transmembrane region" description="Helical" evidence="1">
    <location>
        <begin position="240"/>
        <end position="259"/>
    </location>
</feature>
<dbReference type="RefSeq" id="WP_085181870.1">
    <property type="nucleotide sequence ID" value="NZ_CSTD01000001.1"/>
</dbReference>
<evidence type="ECO:0000313" key="3">
    <source>
        <dbReference type="Proteomes" id="UP000198875"/>
    </source>
</evidence>
<dbReference type="AlphaFoldDB" id="A0A0U0W4X6"/>
<dbReference type="EMBL" id="CSTD01000001">
    <property type="protein sequence ID" value="CPR07384.1"/>
    <property type="molecule type" value="Genomic_DNA"/>
</dbReference>
<organism evidence="2 3">
    <name type="scientific">Mycobacterium bohemicum DSM 44277</name>
    <dbReference type="NCBI Taxonomy" id="1236609"/>
    <lineage>
        <taxon>Bacteria</taxon>
        <taxon>Bacillati</taxon>
        <taxon>Actinomycetota</taxon>
        <taxon>Actinomycetes</taxon>
        <taxon>Mycobacteriales</taxon>
        <taxon>Mycobacteriaceae</taxon>
        <taxon>Mycobacterium</taxon>
    </lineage>
</organism>
<evidence type="ECO:0000256" key="1">
    <source>
        <dbReference type="SAM" id="Phobius"/>
    </source>
</evidence>
<reference evidence="2 3" key="1">
    <citation type="submission" date="2015-03" db="EMBL/GenBank/DDBJ databases">
        <authorList>
            <person name="Murphy D."/>
        </authorList>
    </citation>
    <scope>NUCLEOTIDE SEQUENCE [LARGE SCALE GENOMIC DNA]</scope>
    <source>
        <strain evidence="2 3">DSM 44277</strain>
    </source>
</reference>
<feature type="transmembrane region" description="Helical" evidence="1">
    <location>
        <begin position="74"/>
        <end position="95"/>
    </location>
</feature>
<dbReference type="InterPro" id="IPR033459">
    <property type="entry name" value="AveC-like"/>
</dbReference>
<sequence>MTTERTSKPASPPDIEPTRWSASGIWKWVWLALGVATVVAVGWNARNYPDARIANPAVTGTPRPWEPLLGYQHWIPVLQIFTLIAVVGLIVAGVWGWRRYGPHPYILMSLVTTIIVWQDPLMNWAPYAVYDPRLWHWPESWPWVSLAPTVEPFVVFGYVMFQFGPYFPGVWALRKIQARRGTDTFVWRHPLLSLGVLIFIFGFIIDMILEVTMIHTGLYMYSQVIPFGSIFVGTPVQFPLLWESSLVTLVMIPAGILVYRDDTGRTVSEKLAQRARIFTGRPALGSFIVMLIIVNVFYLVYGLAFASFKWTRIATSVACPWPYPEAKVYDPQGFYEQNGQQGPYSVGIASTWMMAQPHGRPHVTLGSISDRCASNKQ</sequence>
<dbReference type="Proteomes" id="UP000198875">
    <property type="component" value="Unassembled WGS sequence"/>
</dbReference>
<dbReference type="Pfam" id="PF17198">
    <property type="entry name" value="AveC_like"/>
    <property type="match status" value="1"/>
</dbReference>
<keyword evidence="1" id="KW-0812">Transmembrane</keyword>
<accession>A0A0U0W4X6</accession>
<feature type="transmembrane region" description="Helical" evidence="1">
    <location>
        <begin position="107"/>
        <end position="130"/>
    </location>
</feature>
<gene>
    <name evidence="2" type="ORF">BN971_00999</name>
</gene>
<feature type="transmembrane region" description="Helical" evidence="1">
    <location>
        <begin position="194"/>
        <end position="220"/>
    </location>
</feature>